<evidence type="ECO:0000313" key="2">
    <source>
        <dbReference type="Proteomes" id="UP000499080"/>
    </source>
</evidence>
<protein>
    <submittedName>
        <fullName evidence="1">Uncharacterized protein</fullName>
    </submittedName>
</protein>
<dbReference type="AlphaFoldDB" id="A0A4Y2GPQ9"/>
<comment type="caution">
    <text evidence="1">The sequence shown here is derived from an EMBL/GenBank/DDBJ whole genome shotgun (WGS) entry which is preliminary data.</text>
</comment>
<dbReference type="OrthoDB" id="6782743at2759"/>
<reference evidence="1 2" key="1">
    <citation type="journal article" date="2019" name="Sci. Rep.">
        <title>Orb-weaving spider Araneus ventricosus genome elucidates the spidroin gene catalogue.</title>
        <authorList>
            <person name="Kono N."/>
            <person name="Nakamura H."/>
            <person name="Ohtoshi R."/>
            <person name="Moran D.A.P."/>
            <person name="Shinohara A."/>
            <person name="Yoshida Y."/>
            <person name="Fujiwara M."/>
            <person name="Mori M."/>
            <person name="Tomita M."/>
            <person name="Arakawa K."/>
        </authorList>
    </citation>
    <scope>NUCLEOTIDE SEQUENCE [LARGE SCALE GENOMIC DNA]</scope>
</reference>
<dbReference type="Proteomes" id="UP000499080">
    <property type="component" value="Unassembled WGS sequence"/>
</dbReference>
<dbReference type="EMBL" id="BGPR01001477">
    <property type="protein sequence ID" value="GBM54891.1"/>
    <property type="molecule type" value="Genomic_DNA"/>
</dbReference>
<gene>
    <name evidence="1" type="ORF">AVEN_158323_1</name>
</gene>
<accession>A0A4Y2GPQ9</accession>
<name>A0A4Y2GPQ9_ARAVE</name>
<proteinExistence type="predicted"/>
<sequence>MWASQEKTQCVVWFIETKSDTQVQRNFWTQYGREPPSLPTIRAWYTSFMETCSVLHKQGAIAHLFQTPTLDLGIGPCLYEPAFSCSVHIFRQICVTWKTKKNLINYLVTC</sequence>
<organism evidence="1 2">
    <name type="scientific">Araneus ventricosus</name>
    <name type="common">Orbweaver spider</name>
    <name type="synonym">Epeira ventricosa</name>
    <dbReference type="NCBI Taxonomy" id="182803"/>
    <lineage>
        <taxon>Eukaryota</taxon>
        <taxon>Metazoa</taxon>
        <taxon>Ecdysozoa</taxon>
        <taxon>Arthropoda</taxon>
        <taxon>Chelicerata</taxon>
        <taxon>Arachnida</taxon>
        <taxon>Araneae</taxon>
        <taxon>Araneomorphae</taxon>
        <taxon>Entelegynae</taxon>
        <taxon>Araneoidea</taxon>
        <taxon>Araneidae</taxon>
        <taxon>Araneus</taxon>
    </lineage>
</organism>
<keyword evidence="2" id="KW-1185">Reference proteome</keyword>
<evidence type="ECO:0000313" key="1">
    <source>
        <dbReference type="EMBL" id="GBM54891.1"/>
    </source>
</evidence>